<name>A0ABP7FAS7_9ACTN</name>
<sequence length="75" mass="8157">MLKKLREAGITSDMAYAAGFCSIGLTILAWFASRSGGDRANTARAERWGLFIGEWAPTFMALGVGLKLEEQSTEE</sequence>
<dbReference type="EMBL" id="BAABDD010000005">
    <property type="protein sequence ID" value="GAA3735035.1"/>
    <property type="molecule type" value="Genomic_DNA"/>
</dbReference>
<protein>
    <submittedName>
        <fullName evidence="2">Uncharacterized protein</fullName>
    </submittedName>
</protein>
<keyword evidence="3" id="KW-1185">Reference proteome</keyword>
<evidence type="ECO:0000256" key="1">
    <source>
        <dbReference type="SAM" id="Phobius"/>
    </source>
</evidence>
<feature type="transmembrane region" description="Helical" evidence="1">
    <location>
        <begin position="14"/>
        <end position="32"/>
    </location>
</feature>
<reference evidence="3" key="1">
    <citation type="journal article" date="2019" name="Int. J. Syst. Evol. Microbiol.">
        <title>The Global Catalogue of Microorganisms (GCM) 10K type strain sequencing project: providing services to taxonomists for standard genome sequencing and annotation.</title>
        <authorList>
            <consortium name="The Broad Institute Genomics Platform"/>
            <consortium name="The Broad Institute Genome Sequencing Center for Infectious Disease"/>
            <person name="Wu L."/>
            <person name="Ma J."/>
        </authorList>
    </citation>
    <scope>NUCLEOTIDE SEQUENCE [LARGE SCALE GENOMIC DNA]</scope>
    <source>
        <strain evidence="3">JCM 17137</strain>
    </source>
</reference>
<dbReference type="Proteomes" id="UP001500908">
    <property type="component" value="Unassembled WGS sequence"/>
</dbReference>
<keyword evidence="1" id="KW-1133">Transmembrane helix</keyword>
<organism evidence="2 3">
    <name type="scientific">Salinactinospora qingdaonensis</name>
    <dbReference type="NCBI Taxonomy" id="702744"/>
    <lineage>
        <taxon>Bacteria</taxon>
        <taxon>Bacillati</taxon>
        <taxon>Actinomycetota</taxon>
        <taxon>Actinomycetes</taxon>
        <taxon>Streptosporangiales</taxon>
        <taxon>Nocardiopsidaceae</taxon>
        <taxon>Salinactinospora</taxon>
    </lineage>
</organism>
<evidence type="ECO:0000313" key="3">
    <source>
        <dbReference type="Proteomes" id="UP001500908"/>
    </source>
</evidence>
<keyword evidence="1" id="KW-0472">Membrane</keyword>
<proteinExistence type="predicted"/>
<dbReference type="RefSeq" id="WP_344968599.1">
    <property type="nucleotide sequence ID" value="NZ_BAABDD010000005.1"/>
</dbReference>
<evidence type="ECO:0000313" key="2">
    <source>
        <dbReference type="EMBL" id="GAA3735035.1"/>
    </source>
</evidence>
<comment type="caution">
    <text evidence="2">The sequence shown here is derived from an EMBL/GenBank/DDBJ whole genome shotgun (WGS) entry which is preliminary data.</text>
</comment>
<keyword evidence="1" id="KW-0812">Transmembrane</keyword>
<accession>A0ABP7FAS7</accession>
<gene>
    <name evidence="2" type="ORF">GCM10022402_14010</name>
</gene>